<name>B7IFP9_THEAB</name>
<dbReference type="STRING" id="484019.THA_420"/>
<organism evidence="1 2">
    <name type="scientific">Thermosipho africanus (strain TCF52B)</name>
    <dbReference type="NCBI Taxonomy" id="484019"/>
    <lineage>
        <taxon>Bacteria</taxon>
        <taxon>Thermotogati</taxon>
        <taxon>Thermotogota</taxon>
        <taxon>Thermotogae</taxon>
        <taxon>Thermotogales</taxon>
        <taxon>Fervidobacteriaceae</taxon>
        <taxon>Thermosipho</taxon>
    </lineage>
</organism>
<proteinExistence type="predicted"/>
<keyword evidence="2" id="KW-1185">Reference proteome</keyword>
<evidence type="ECO:0000313" key="2">
    <source>
        <dbReference type="Proteomes" id="UP000002453"/>
    </source>
</evidence>
<evidence type="ECO:0000313" key="1">
    <source>
        <dbReference type="EMBL" id="ACJ74913.1"/>
    </source>
</evidence>
<dbReference type="HOGENOM" id="CLU_3067154_0_0_0"/>
<sequence length="53" mass="6330">MLKLFYSPYTLLSPFTKFILSYTPQKIQIDKSQNKIVLVKKSTFEKMRKKTVE</sequence>
<dbReference type="KEGG" id="taf:THA_420"/>
<reference evidence="1 2" key="1">
    <citation type="journal article" date="2009" name="J. Bacteriol.">
        <title>The genome of Thermosipho africanus TCF52B: lateral genetic connections to the Firmicutes and Archaea.</title>
        <authorList>
            <person name="Nesboe C.L."/>
            <person name="Bapteste E."/>
            <person name="Curtis B."/>
            <person name="Dahle H."/>
            <person name="Lopez P."/>
            <person name="Macleod D."/>
            <person name="Dlutek M."/>
            <person name="Bowman S."/>
            <person name="Zhaxybayeva O."/>
            <person name="Birkeland N.-K."/>
            <person name="Doolittle W.F."/>
        </authorList>
    </citation>
    <scope>NUCLEOTIDE SEQUENCE [LARGE SCALE GENOMIC DNA]</scope>
    <source>
        <strain evidence="1 2">TCF52B</strain>
    </source>
</reference>
<dbReference type="AlphaFoldDB" id="B7IFP9"/>
<gene>
    <name evidence="1" type="ordered locus">THA_420</name>
</gene>
<dbReference type="Proteomes" id="UP000002453">
    <property type="component" value="Chromosome"/>
</dbReference>
<dbReference type="EMBL" id="CP001185">
    <property type="protein sequence ID" value="ACJ74913.1"/>
    <property type="molecule type" value="Genomic_DNA"/>
</dbReference>
<protein>
    <submittedName>
        <fullName evidence="1">Uncharacterized protein</fullName>
    </submittedName>
</protein>
<accession>B7IFP9</accession>